<accession>B1ZS59</accession>
<evidence type="ECO:0000313" key="4">
    <source>
        <dbReference type="Proteomes" id="UP000007013"/>
    </source>
</evidence>
<gene>
    <name evidence="3" type="ordered locus">Oter_2376</name>
</gene>
<dbReference type="PROSITE" id="PS51462">
    <property type="entry name" value="NUDIX"/>
    <property type="match status" value="1"/>
</dbReference>
<organism evidence="3 4">
    <name type="scientific">Opitutus terrae (strain DSM 11246 / JCM 15787 / PB90-1)</name>
    <dbReference type="NCBI Taxonomy" id="452637"/>
    <lineage>
        <taxon>Bacteria</taxon>
        <taxon>Pseudomonadati</taxon>
        <taxon>Verrucomicrobiota</taxon>
        <taxon>Opitutia</taxon>
        <taxon>Opitutales</taxon>
        <taxon>Opitutaceae</taxon>
        <taxon>Opitutus</taxon>
    </lineage>
</organism>
<dbReference type="GO" id="GO:0016787">
    <property type="term" value="F:hydrolase activity"/>
    <property type="evidence" value="ECO:0007669"/>
    <property type="project" value="UniProtKB-KW"/>
</dbReference>
<proteinExistence type="predicted"/>
<dbReference type="Gene3D" id="3.90.79.10">
    <property type="entry name" value="Nucleoside Triphosphate Pyrophosphohydrolase"/>
    <property type="match status" value="1"/>
</dbReference>
<dbReference type="PANTHER" id="PTHR10885:SF0">
    <property type="entry name" value="ISOPENTENYL-DIPHOSPHATE DELTA-ISOMERASE"/>
    <property type="match status" value="1"/>
</dbReference>
<name>B1ZS59_OPITP</name>
<dbReference type="Pfam" id="PF00293">
    <property type="entry name" value="NUDIX"/>
    <property type="match status" value="1"/>
</dbReference>
<dbReference type="CDD" id="cd04692">
    <property type="entry name" value="NUDIX_Hydrolase"/>
    <property type="match status" value="1"/>
</dbReference>
<dbReference type="RefSeq" id="WP_012375195.1">
    <property type="nucleotide sequence ID" value="NC_010571.1"/>
</dbReference>
<dbReference type="InterPro" id="IPR015797">
    <property type="entry name" value="NUDIX_hydrolase-like_dom_sf"/>
</dbReference>
<dbReference type="InterPro" id="IPR000086">
    <property type="entry name" value="NUDIX_hydrolase_dom"/>
</dbReference>
<dbReference type="Proteomes" id="UP000007013">
    <property type="component" value="Chromosome"/>
</dbReference>
<dbReference type="PROSITE" id="PS00893">
    <property type="entry name" value="NUDIX_BOX"/>
    <property type="match status" value="1"/>
</dbReference>
<sequence length="197" mass="22363">MADEFFDVVNERDEPVGRARRSEVHAKGWRHRAVHVLVFDQHGRVFVQKRSMKKDCSPGLWDSSCSGHLDAGEDYDAAAVRELEEELGMKVSAPPKRWFRIEACEETGQEFCWIYWLRANGPFVLHPEEIDGGDWLTPDELTARVAARPGDYCTSFRLIWERARREGMPAQPQPAPTAVSHHPLAALRRVTASRGVA</sequence>
<dbReference type="AlphaFoldDB" id="B1ZS59"/>
<dbReference type="SUPFAM" id="SSF55811">
    <property type="entry name" value="Nudix"/>
    <property type="match status" value="1"/>
</dbReference>
<dbReference type="EMBL" id="CP001032">
    <property type="protein sequence ID" value="ACB75658.1"/>
    <property type="molecule type" value="Genomic_DNA"/>
</dbReference>
<dbReference type="OrthoDB" id="9804563at2"/>
<evidence type="ECO:0000256" key="1">
    <source>
        <dbReference type="ARBA" id="ARBA00022801"/>
    </source>
</evidence>
<dbReference type="eggNOG" id="COG1443">
    <property type="taxonomic scope" value="Bacteria"/>
</dbReference>
<dbReference type="InterPro" id="IPR020084">
    <property type="entry name" value="NUDIX_hydrolase_CS"/>
</dbReference>
<dbReference type="KEGG" id="ote:Oter_2376"/>
<dbReference type="HOGENOM" id="CLU_060552_3_1_0"/>
<evidence type="ECO:0000259" key="2">
    <source>
        <dbReference type="PROSITE" id="PS51462"/>
    </source>
</evidence>
<protein>
    <submittedName>
        <fullName evidence="3">NUDIX hydrolase</fullName>
    </submittedName>
</protein>
<dbReference type="STRING" id="452637.Oter_2376"/>
<dbReference type="PANTHER" id="PTHR10885">
    <property type="entry name" value="ISOPENTENYL-DIPHOSPHATE DELTA-ISOMERASE"/>
    <property type="match status" value="1"/>
</dbReference>
<reference evidence="3 4" key="1">
    <citation type="journal article" date="2011" name="J. Bacteriol.">
        <title>Genome sequence of the verrucomicrobium Opitutus terrae PB90-1, an abundant inhabitant of rice paddy soil ecosystems.</title>
        <authorList>
            <person name="van Passel M.W."/>
            <person name="Kant R."/>
            <person name="Palva A."/>
            <person name="Copeland A."/>
            <person name="Lucas S."/>
            <person name="Lapidus A."/>
            <person name="Glavina del Rio T."/>
            <person name="Pitluck S."/>
            <person name="Goltsman E."/>
            <person name="Clum A."/>
            <person name="Sun H."/>
            <person name="Schmutz J."/>
            <person name="Larimer F.W."/>
            <person name="Land M.L."/>
            <person name="Hauser L."/>
            <person name="Kyrpides N."/>
            <person name="Mikhailova N."/>
            <person name="Richardson P.P."/>
            <person name="Janssen P.H."/>
            <person name="de Vos W.M."/>
            <person name="Smidt H."/>
        </authorList>
    </citation>
    <scope>NUCLEOTIDE SEQUENCE [LARGE SCALE GENOMIC DNA]</scope>
    <source>
        <strain evidence="4">DSM 11246 / JCM 15787 / PB90-1</strain>
    </source>
</reference>
<keyword evidence="4" id="KW-1185">Reference proteome</keyword>
<keyword evidence="1 3" id="KW-0378">Hydrolase</keyword>
<feature type="domain" description="Nudix hydrolase" evidence="2">
    <location>
        <begin position="29"/>
        <end position="158"/>
    </location>
</feature>
<evidence type="ECO:0000313" key="3">
    <source>
        <dbReference type="EMBL" id="ACB75658.1"/>
    </source>
</evidence>